<gene>
    <name evidence="1" type="ORF">PHMEG_0006443</name>
</gene>
<comment type="caution">
    <text evidence="1">The sequence shown here is derived from an EMBL/GenBank/DDBJ whole genome shotgun (WGS) entry which is preliminary data.</text>
</comment>
<organism evidence="1 2">
    <name type="scientific">Phytophthora megakarya</name>
    <dbReference type="NCBI Taxonomy" id="4795"/>
    <lineage>
        <taxon>Eukaryota</taxon>
        <taxon>Sar</taxon>
        <taxon>Stramenopiles</taxon>
        <taxon>Oomycota</taxon>
        <taxon>Peronosporomycetes</taxon>
        <taxon>Peronosporales</taxon>
        <taxon>Peronosporaceae</taxon>
        <taxon>Phytophthora</taxon>
    </lineage>
</organism>
<accession>A0A225WQX6</accession>
<dbReference type="AlphaFoldDB" id="A0A225WQX6"/>
<evidence type="ECO:0000313" key="1">
    <source>
        <dbReference type="EMBL" id="OWZ19330.1"/>
    </source>
</evidence>
<reference evidence="2" key="1">
    <citation type="submission" date="2017-03" db="EMBL/GenBank/DDBJ databases">
        <title>Phytopthora megakarya and P. palmivora, two closely related causual agents of cacao black pod achieved similar genome size and gene model numbers by different mechanisms.</title>
        <authorList>
            <person name="Ali S."/>
            <person name="Shao J."/>
            <person name="Larry D.J."/>
            <person name="Kronmiller B."/>
            <person name="Shen D."/>
            <person name="Strem M.D."/>
            <person name="Melnick R.L."/>
            <person name="Guiltinan M.J."/>
            <person name="Tyler B.M."/>
            <person name="Meinhardt L.W."/>
            <person name="Bailey B.A."/>
        </authorList>
    </citation>
    <scope>NUCLEOTIDE SEQUENCE [LARGE SCALE GENOMIC DNA]</scope>
    <source>
        <strain evidence="2">zdho120</strain>
    </source>
</reference>
<evidence type="ECO:0000313" key="2">
    <source>
        <dbReference type="Proteomes" id="UP000198211"/>
    </source>
</evidence>
<dbReference type="EMBL" id="NBNE01000456">
    <property type="protein sequence ID" value="OWZ19330.1"/>
    <property type="molecule type" value="Genomic_DNA"/>
</dbReference>
<sequence>MRIRRGNTTEGKSVAADETNAVGVPLLIPAYEESVKTRSKGDVELCERLKASFKSSIDEKLLRALCTYRWGGLSKDSVTDGRILSEVEAILQCVMNDTLPDVDRLFSKKLLLDMSESDVSVAKRNP</sequence>
<dbReference type="Proteomes" id="UP000198211">
    <property type="component" value="Unassembled WGS sequence"/>
</dbReference>
<proteinExistence type="predicted"/>
<name>A0A225WQX6_9STRA</name>
<keyword evidence="2" id="KW-1185">Reference proteome</keyword>
<dbReference type="OrthoDB" id="117450at2759"/>
<protein>
    <submittedName>
        <fullName evidence="1">Uncharacterized protein</fullName>
    </submittedName>
</protein>